<dbReference type="KEGG" id="php:PhaeoP97_01323"/>
<dbReference type="AlphaFoldDB" id="A0A1L3I3R6"/>
<dbReference type="PANTHER" id="PTHR42978">
    <property type="entry name" value="QUORUM-QUENCHING LACTONASE YTNP-RELATED-RELATED"/>
    <property type="match status" value="1"/>
</dbReference>
<keyword evidence="2" id="KW-0479">Metal-binding</keyword>
<evidence type="ECO:0000256" key="1">
    <source>
        <dbReference type="ARBA" id="ARBA00007749"/>
    </source>
</evidence>
<sequence length="328" mass="35216" precursor="true">MTLSRRHLLGGLAAAPVATLASPSLLRAASHSAAESATPDLPVAYHSFQIGSARVTALLDGHFLLNTSQINGFDQAEADAVLDGTFYRIKDDQMSLPVNGYLVEQGEAVMLIDAGTADLFGPILGGLEAALRAAGRTPEEITSVIVTHLHPDHIGGLLKSDGTARFPNAEIIVGQGEYDFWHDDAVYAGVPQDSRGFFDIARASVAPYQNRLKMFDGEADVMSGLRSVPLPGHTPGHCGYMLETGAAPLLIWGDLIHSTALQFARPDWTLAFDMDPEQTVKSRTMMLDRAASEGLLVTGMHLDFPGLGRVERDGDAYGFDQAPWQFSL</sequence>
<gene>
    <name evidence="7" type="ORF">PhaeoP97_01323</name>
</gene>
<keyword evidence="3 7" id="KW-0378">Hydrolase</keyword>
<evidence type="ECO:0000256" key="3">
    <source>
        <dbReference type="ARBA" id="ARBA00022801"/>
    </source>
</evidence>
<dbReference type="Gene3D" id="3.60.15.10">
    <property type="entry name" value="Ribonuclease Z/Hydroxyacylglutathione hydrolase-like"/>
    <property type="match status" value="1"/>
</dbReference>
<feature type="signal peptide" evidence="5">
    <location>
        <begin position="1"/>
        <end position="28"/>
    </location>
</feature>
<dbReference type="InterPro" id="IPR001279">
    <property type="entry name" value="Metallo-B-lactamas"/>
</dbReference>
<reference evidence="8" key="1">
    <citation type="submission" date="2016-07" db="EMBL/GenBank/DDBJ databases">
        <title>Phaeobacter portensis sp. nov., a tropodithietic acid producing bacterium isolated from a German harbor.</title>
        <authorList>
            <person name="Freese H.M."/>
            <person name="Bunk B."/>
            <person name="Breider S."/>
            <person name="Brinkhoff T."/>
        </authorList>
    </citation>
    <scope>NUCLEOTIDE SEQUENCE [LARGE SCALE GENOMIC DNA]</scope>
    <source>
        <strain evidence="8">P97</strain>
    </source>
</reference>
<protein>
    <submittedName>
        <fullName evidence="7">Zn-dependent hydrolase</fullName>
    </submittedName>
</protein>
<dbReference type="OrthoDB" id="9773738at2"/>
<evidence type="ECO:0000256" key="2">
    <source>
        <dbReference type="ARBA" id="ARBA00022723"/>
    </source>
</evidence>
<dbReference type="Pfam" id="PF00753">
    <property type="entry name" value="Lactamase_B"/>
    <property type="match status" value="1"/>
</dbReference>
<dbReference type="PANTHER" id="PTHR42978:SF6">
    <property type="entry name" value="QUORUM-QUENCHING LACTONASE YTNP-RELATED"/>
    <property type="match status" value="1"/>
</dbReference>
<evidence type="ECO:0000313" key="7">
    <source>
        <dbReference type="EMBL" id="APG46746.1"/>
    </source>
</evidence>
<dbReference type="InterPro" id="IPR036866">
    <property type="entry name" value="RibonucZ/Hydroxyglut_hydro"/>
</dbReference>
<comment type="similarity">
    <text evidence="1">Belongs to the metallo-beta-lactamase superfamily.</text>
</comment>
<dbReference type="Proteomes" id="UP000183859">
    <property type="component" value="Chromosome"/>
</dbReference>
<dbReference type="STRING" id="1844006.PhaeoP97_01323"/>
<dbReference type="CDD" id="cd07720">
    <property type="entry name" value="OPHC2-like_MBL-fold"/>
    <property type="match status" value="1"/>
</dbReference>
<name>A0A1L3I3R6_9RHOB</name>
<dbReference type="EMBL" id="CP016364">
    <property type="protein sequence ID" value="APG46746.1"/>
    <property type="molecule type" value="Genomic_DNA"/>
</dbReference>
<dbReference type="RefSeq" id="WP_072504387.1">
    <property type="nucleotide sequence ID" value="NZ_CP016364.1"/>
</dbReference>
<feature type="domain" description="Metallo-beta-lactamase" evidence="6">
    <location>
        <begin position="97"/>
        <end position="301"/>
    </location>
</feature>
<organism evidence="7 8">
    <name type="scientific">Phaeobacter porticola</name>
    <dbReference type="NCBI Taxonomy" id="1844006"/>
    <lineage>
        <taxon>Bacteria</taxon>
        <taxon>Pseudomonadati</taxon>
        <taxon>Pseudomonadota</taxon>
        <taxon>Alphaproteobacteria</taxon>
        <taxon>Rhodobacterales</taxon>
        <taxon>Roseobacteraceae</taxon>
        <taxon>Phaeobacter</taxon>
    </lineage>
</organism>
<dbReference type="GO" id="GO:0046872">
    <property type="term" value="F:metal ion binding"/>
    <property type="evidence" value="ECO:0007669"/>
    <property type="project" value="UniProtKB-KW"/>
</dbReference>
<dbReference type="InterPro" id="IPR051013">
    <property type="entry name" value="MBL_superfamily_lactonases"/>
</dbReference>
<accession>A0A1L3I3R6</accession>
<evidence type="ECO:0000256" key="5">
    <source>
        <dbReference type="SAM" id="SignalP"/>
    </source>
</evidence>
<evidence type="ECO:0000259" key="6">
    <source>
        <dbReference type="SMART" id="SM00849"/>
    </source>
</evidence>
<keyword evidence="5" id="KW-0732">Signal</keyword>
<dbReference type="PROSITE" id="PS51318">
    <property type="entry name" value="TAT"/>
    <property type="match status" value="1"/>
</dbReference>
<feature type="chain" id="PRO_5012498862" evidence="5">
    <location>
        <begin position="29"/>
        <end position="328"/>
    </location>
</feature>
<dbReference type="InterPro" id="IPR006311">
    <property type="entry name" value="TAT_signal"/>
</dbReference>
<evidence type="ECO:0000256" key="4">
    <source>
        <dbReference type="ARBA" id="ARBA00022833"/>
    </source>
</evidence>
<dbReference type="SMART" id="SM00849">
    <property type="entry name" value="Lactamase_B"/>
    <property type="match status" value="1"/>
</dbReference>
<proteinExistence type="inferred from homology"/>
<dbReference type="GO" id="GO:0016787">
    <property type="term" value="F:hydrolase activity"/>
    <property type="evidence" value="ECO:0007669"/>
    <property type="project" value="UniProtKB-KW"/>
</dbReference>
<dbReference type="SUPFAM" id="SSF56281">
    <property type="entry name" value="Metallo-hydrolase/oxidoreductase"/>
    <property type="match status" value="1"/>
</dbReference>
<keyword evidence="8" id="KW-1185">Reference proteome</keyword>
<evidence type="ECO:0000313" key="8">
    <source>
        <dbReference type="Proteomes" id="UP000183859"/>
    </source>
</evidence>
<keyword evidence="4" id="KW-0862">Zinc</keyword>